<dbReference type="InterPro" id="IPR023862">
    <property type="entry name" value="CHP03960_rSAM"/>
</dbReference>
<reference evidence="3" key="1">
    <citation type="submission" date="2016-10" db="EMBL/GenBank/DDBJ databases">
        <authorList>
            <person name="Varghese N."/>
            <person name="Submissions S."/>
        </authorList>
    </citation>
    <scope>NUCLEOTIDE SEQUENCE [LARGE SCALE GENOMIC DNA]</scope>
    <source>
        <strain evidence="3">DSM 13327</strain>
    </source>
</reference>
<dbReference type="Pfam" id="PF19864">
    <property type="entry name" value="Radical_SAM_N2"/>
    <property type="match status" value="1"/>
</dbReference>
<dbReference type="SMART" id="SM00729">
    <property type="entry name" value="Elp3"/>
    <property type="match status" value="1"/>
</dbReference>
<evidence type="ECO:0000313" key="3">
    <source>
        <dbReference type="Proteomes" id="UP000199520"/>
    </source>
</evidence>
<sequence>MTWQLKEKLQKTLAEEQGAMVFPPGSRQGFALVYPNTYHVGMSNLGFQIIYQQVNSRGDTACERLFLPDRKTEPEYIRTNTPLMTIETQRPLYGFSLIGFALTFEMDYFNVVSILQLGKVPVLAADRGEGDPLVIAGGPCATFNPEPLADLFDVFIIGEGEEIIHEILDVYYQARDNNISRQEILFQIAQISGAYVPCFYQVEYKADGTIKKVSCSGGVPQHVQRRWIQELDQYEAQTVVVTPNTEFKDMFLIEVARGCGRHCRFCMAGYCYRNPRVRSLKTLEAAVVKAKEYRSKVGLMGAAISDYPEIDSLCNIILEQGMHMSVASLRADTLTLDLVNALAVSKHRTITLAPEAASIRLRKVINKTITDEHLFNSIKMAVNAGIPHIRLYIMIGLPYEEDEDIEEIVTMAKNIKAYMESLGSKGRLTLSVNPFIPKPFTPFQWMPMTQISVVEKRLKYINSSLRQQRGIEVLVESPKEAYIQGVLARGDRRLSAVLLDAHKKGGSKGFKQAMKKNMLREEDYLYRQREPGSEILPWKVLDMGLDSLYLERELEEAKKEEFTAPCAQGCTRCGICKKG</sequence>
<dbReference type="OrthoDB" id="9806827at2"/>
<dbReference type="GO" id="GO:0003824">
    <property type="term" value="F:catalytic activity"/>
    <property type="evidence" value="ECO:0007669"/>
    <property type="project" value="InterPro"/>
</dbReference>
<dbReference type="GO" id="GO:0051536">
    <property type="term" value="F:iron-sulfur cluster binding"/>
    <property type="evidence" value="ECO:0007669"/>
    <property type="project" value="InterPro"/>
</dbReference>
<dbReference type="PANTHER" id="PTHR42731:SF5">
    <property type="entry name" value="RADICAL SAM DOMAIN PROTEIN"/>
    <property type="match status" value="1"/>
</dbReference>
<dbReference type="InterPro" id="IPR045784">
    <property type="entry name" value="Radical_SAM_N2"/>
</dbReference>
<dbReference type="InterPro" id="IPR023404">
    <property type="entry name" value="rSAM_horseshoe"/>
</dbReference>
<dbReference type="NCBIfam" id="TIGR03960">
    <property type="entry name" value="rSAM_fuse_unch"/>
    <property type="match status" value="1"/>
</dbReference>
<dbReference type="Proteomes" id="UP000199520">
    <property type="component" value="Unassembled WGS sequence"/>
</dbReference>
<name>A0A1I4K3V2_9FIRM</name>
<dbReference type="PANTHER" id="PTHR42731">
    <property type="entry name" value="SLL1084 PROTEIN"/>
    <property type="match status" value="1"/>
</dbReference>
<keyword evidence="3" id="KW-1185">Reference proteome</keyword>
<dbReference type="SUPFAM" id="SSF102114">
    <property type="entry name" value="Radical SAM enzymes"/>
    <property type="match status" value="1"/>
</dbReference>
<evidence type="ECO:0000259" key="1">
    <source>
        <dbReference type="PROSITE" id="PS51918"/>
    </source>
</evidence>
<dbReference type="AlphaFoldDB" id="A0A1I4K3V2"/>
<dbReference type="Pfam" id="PF04055">
    <property type="entry name" value="Radical_SAM"/>
    <property type="match status" value="1"/>
</dbReference>
<dbReference type="InterPro" id="IPR006638">
    <property type="entry name" value="Elp3/MiaA/NifB-like_rSAM"/>
</dbReference>
<organism evidence="2 3">
    <name type="scientific">Pelosinus propionicus DSM 13327</name>
    <dbReference type="NCBI Taxonomy" id="1123291"/>
    <lineage>
        <taxon>Bacteria</taxon>
        <taxon>Bacillati</taxon>
        <taxon>Bacillota</taxon>
        <taxon>Negativicutes</taxon>
        <taxon>Selenomonadales</taxon>
        <taxon>Sporomusaceae</taxon>
        <taxon>Pelosinus</taxon>
    </lineage>
</organism>
<dbReference type="STRING" id="1123291.SAMN04490355_1015104"/>
<protein>
    <submittedName>
        <fullName evidence="2">Radical SAM family uncharacterized protein</fullName>
    </submittedName>
</protein>
<dbReference type="InterPro" id="IPR007197">
    <property type="entry name" value="rSAM"/>
</dbReference>
<evidence type="ECO:0000313" key="2">
    <source>
        <dbReference type="EMBL" id="SFL73452.1"/>
    </source>
</evidence>
<accession>A0A1I4K3V2</accession>
<dbReference type="InterPro" id="IPR058240">
    <property type="entry name" value="rSAM_sf"/>
</dbReference>
<dbReference type="Gene3D" id="3.40.50.280">
    <property type="entry name" value="Cobalamin-binding domain"/>
    <property type="match status" value="1"/>
</dbReference>
<dbReference type="RefSeq" id="WP_090936221.1">
    <property type="nucleotide sequence ID" value="NZ_FOTS01000015.1"/>
</dbReference>
<dbReference type="SFLD" id="SFLDG01082">
    <property type="entry name" value="B12-binding_domain_containing"/>
    <property type="match status" value="1"/>
</dbReference>
<proteinExistence type="predicted"/>
<feature type="domain" description="Radical SAM core" evidence="1">
    <location>
        <begin position="245"/>
        <end position="472"/>
    </location>
</feature>
<dbReference type="Gene3D" id="3.80.30.20">
    <property type="entry name" value="tm_1862 like domain"/>
    <property type="match status" value="1"/>
</dbReference>
<dbReference type="SFLD" id="SFLDS00029">
    <property type="entry name" value="Radical_SAM"/>
    <property type="match status" value="1"/>
</dbReference>
<dbReference type="PROSITE" id="PS51918">
    <property type="entry name" value="RADICAL_SAM"/>
    <property type="match status" value="1"/>
</dbReference>
<dbReference type="CDD" id="cd01335">
    <property type="entry name" value="Radical_SAM"/>
    <property type="match status" value="1"/>
</dbReference>
<dbReference type="EMBL" id="FOTS01000015">
    <property type="protein sequence ID" value="SFL73452.1"/>
    <property type="molecule type" value="Genomic_DNA"/>
</dbReference>
<gene>
    <name evidence="2" type="ORF">SAMN04490355_1015104</name>
</gene>